<dbReference type="InterPro" id="IPR016181">
    <property type="entry name" value="Acyl_CoA_acyltransferase"/>
</dbReference>
<evidence type="ECO:0000313" key="7">
    <source>
        <dbReference type="Proteomes" id="UP000231990"/>
    </source>
</evidence>
<dbReference type="InterPro" id="IPR050832">
    <property type="entry name" value="Bact_Acetyltransf"/>
</dbReference>
<dbReference type="OrthoDB" id="9792929at2"/>
<comment type="caution">
    <text evidence="5">The sequence shown here is derived from an EMBL/GenBank/DDBJ whole genome shotgun (WGS) entry which is preliminary data.</text>
</comment>
<proteinExistence type="predicted"/>
<evidence type="ECO:0000259" key="3">
    <source>
        <dbReference type="PROSITE" id="PS51186"/>
    </source>
</evidence>
<dbReference type="CDD" id="cd04301">
    <property type="entry name" value="NAT_SF"/>
    <property type="match status" value="1"/>
</dbReference>
<dbReference type="PROSITE" id="PS51186">
    <property type="entry name" value="GNAT"/>
    <property type="match status" value="1"/>
</dbReference>
<dbReference type="RefSeq" id="WP_100712188.1">
    <property type="nucleotide sequence ID" value="NZ_NPDY01000001.1"/>
</dbReference>
<dbReference type="SUPFAM" id="SSF55729">
    <property type="entry name" value="Acyl-CoA N-acyltransferases (Nat)"/>
    <property type="match status" value="1"/>
</dbReference>
<reference evidence="6 7" key="1">
    <citation type="submission" date="2017-07" db="EMBL/GenBank/DDBJ databases">
        <title>Leptospira spp. isolated from tropical soils.</title>
        <authorList>
            <person name="Thibeaux R."/>
            <person name="Iraola G."/>
            <person name="Ferres I."/>
            <person name="Bierque E."/>
            <person name="Girault D."/>
            <person name="Soupe-Gilbert M.-E."/>
            <person name="Picardeau M."/>
            <person name="Goarant C."/>
        </authorList>
    </citation>
    <scope>NUCLEOTIDE SEQUENCE [LARGE SCALE GENOMIC DNA]</scope>
    <source>
        <strain evidence="5 7">FH1-B-B1</strain>
        <strain evidence="4 6">FH1-B-C1</strain>
    </source>
</reference>
<dbReference type="Pfam" id="PF00583">
    <property type="entry name" value="Acetyltransf_1"/>
    <property type="match status" value="1"/>
</dbReference>
<dbReference type="EMBL" id="NPDZ01000001">
    <property type="protein sequence ID" value="PJZ74779.1"/>
    <property type="molecule type" value="Genomic_DNA"/>
</dbReference>
<keyword evidence="6" id="KW-1185">Reference proteome</keyword>
<dbReference type="InterPro" id="IPR000182">
    <property type="entry name" value="GNAT_dom"/>
</dbReference>
<dbReference type="Gene3D" id="3.40.630.30">
    <property type="match status" value="1"/>
</dbReference>
<evidence type="ECO:0000313" key="4">
    <source>
        <dbReference type="EMBL" id="PJZ71246.1"/>
    </source>
</evidence>
<dbReference type="GO" id="GO:0016747">
    <property type="term" value="F:acyltransferase activity, transferring groups other than amino-acyl groups"/>
    <property type="evidence" value="ECO:0007669"/>
    <property type="project" value="InterPro"/>
</dbReference>
<dbReference type="PANTHER" id="PTHR43877:SF2">
    <property type="entry name" value="AMINOALKYLPHOSPHONATE N-ACETYLTRANSFERASE-RELATED"/>
    <property type="match status" value="1"/>
</dbReference>
<evidence type="ECO:0000256" key="2">
    <source>
        <dbReference type="ARBA" id="ARBA00023315"/>
    </source>
</evidence>
<dbReference type="EMBL" id="NPDY01000001">
    <property type="protein sequence ID" value="PJZ71246.1"/>
    <property type="molecule type" value="Genomic_DNA"/>
</dbReference>
<dbReference type="AlphaFoldDB" id="A0A2M9ZS26"/>
<evidence type="ECO:0000313" key="5">
    <source>
        <dbReference type="EMBL" id="PJZ74779.1"/>
    </source>
</evidence>
<keyword evidence="1 5" id="KW-0808">Transferase</keyword>
<accession>A0A2M9ZS26</accession>
<gene>
    <name evidence="4" type="ORF">CH360_01680</name>
    <name evidence="5" type="ORF">CH373_01680</name>
</gene>
<dbReference type="Proteomes" id="UP000231962">
    <property type="component" value="Unassembled WGS sequence"/>
</dbReference>
<feature type="domain" description="N-acetyltransferase" evidence="3">
    <location>
        <begin position="7"/>
        <end position="156"/>
    </location>
</feature>
<protein>
    <submittedName>
        <fullName evidence="5">GNAT family N-acetyltransferase</fullName>
    </submittedName>
</protein>
<organism evidence="5 7">
    <name type="scientific">Leptospira perolatii</name>
    <dbReference type="NCBI Taxonomy" id="2023191"/>
    <lineage>
        <taxon>Bacteria</taxon>
        <taxon>Pseudomonadati</taxon>
        <taxon>Spirochaetota</taxon>
        <taxon>Spirochaetia</taxon>
        <taxon>Leptospirales</taxon>
        <taxon>Leptospiraceae</taxon>
        <taxon>Leptospira</taxon>
    </lineage>
</organism>
<sequence length="156" mass="17850">MAKVANITIRAASRSDLDELTELFDLYHKFYHVSHDLTVIKRFLEDRLLHKDSILLVAEGQVGLLGFAQLYPTFSSLSLKRDYILNDIYVREESRRTGVAKKLLAEAGASVKRSGGKGLSLETAADNRSARKLYEGFGFRLNEEYLRYYWVSPKEK</sequence>
<evidence type="ECO:0000256" key="1">
    <source>
        <dbReference type="ARBA" id="ARBA00022679"/>
    </source>
</evidence>
<name>A0A2M9ZS26_9LEPT</name>
<dbReference type="Proteomes" id="UP000231990">
    <property type="component" value="Unassembled WGS sequence"/>
</dbReference>
<keyword evidence="2" id="KW-0012">Acyltransferase</keyword>
<evidence type="ECO:0000313" key="6">
    <source>
        <dbReference type="Proteomes" id="UP000231962"/>
    </source>
</evidence>
<dbReference type="PANTHER" id="PTHR43877">
    <property type="entry name" value="AMINOALKYLPHOSPHONATE N-ACETYLTRANSFERASE-RELATED-RELATED"/>
    <property type="match status" value="1"/>
</dbReference>